<proteinExistence type="inferred from homology"/>
<dbReference type="Proteomes" id="UP000735302">
    <property type="component" value="Unassembled WGS sequence"/>
</dbReference>
<comment type="subcellular location">
    <subcellularLocation>
        <location evidence="1">Endosome</location>
    </subcellularLocation>
</comment>
<evidence type="ECO:0000313" key="7">
    <source>
        <dbReference type="Proteomes" id="UP000735302"/>
    </source>
</evidence>
<evidence type="ECO:0000256" key="2">
    <source>
        <dbReference type="ARBA" id="ARBA00010704"/>
    </source>
</evidence>
<keyword evidence="7" id="KW-1185">Reference proteome</keyword>
<organism evidence="6 7">
    <name type="scientific">Plakobranchus ocellatus</name>
    <dbReference type="NCBI Taxonomy" id="259542"/>
    <lineage>
        <taxon>Eukaryota</taxon>
        <taxon>Metazoa</taxon>
        <taxon>Spiralia</taxon>
        <taxon>Lophotrochozoa</taxon>
        <taxon>Mollusca</taxon>
        <taxon>Gastropoda</taxon>
        <taxon>Heterobranchia</taxon>
        <taxon>Euthyneura</taxon>
        <taxon>Panpulmonata</taxon>
        <taxon>Sacoglossa</taxon>
        <taxon>Placobranchoidea</taxon>
        <taxon>Plakobranchidae</taxon>
        <taxon>Plakobranchus</taxon>
    </lineage>
</organism>
<name>A0AAV4CAD4_9GAST</name>
<sequence length="380" mass="42511">MLVSYYLPLPCFVYRHQTNPVNDPVVINAMMFLGKIMHDSVDALTLEDEKRIVGNLLCSFIRQVHFGRDFEQQLSFYVESRSYFSNLDVVLIALVHSVNNLSIETRKILKGNHSRKTAAFVRACAAYSFITIPSLQSVFSQLQLYLISGQVALLNQCYSQADAFFKALISLIPDLPKTMDVADSKSRPSEPFLIDFLYSFISTLLVTPDNPESGVMYLLRGLLNVLQEYVWDTANDARILLYTRVLAMLSAACQEVYPYTVDKVDSNDSMYGCDPKFIFEIRGIANTVVGEILSHMKIISTSEHAKRQSALALEVISVLMVSSDLSQTSMATLVTQLWGLAQKQGQADTKTLKKLQVYAKNKSAHGVPGFQSLLSKLTIV</sequence>
<keyword evidence="5" id="KW-0653">Protein transport</keyword>
<comment type="similarity">
    <text evidence="2">Belongs to the VPS35L family.</text>
</comment>
<evidence type="ECO:0000256" key="1">
    <source>
        <dbReference type="ARBA" id="ARBA00004177"/>
    </source>
</evidence>
<evidence type="ECO:0000256" key="3">
    <source>
        <dbReference type="ARBA" id="ARBA00022448"/>
    </source>
</evidence>
<dbReference type="PANTHER" id="PTHR13673:SF0">
    <property type="entry name" value="VPS35 ENDOSOMAL PROTEIN-SORTING FACTOR-LIKE"/>
    <property type="match status" value="1"/>
</dbReference>
<evidence type="ECO:0000256" key="5">
    <source>
        <dbReference type="ARBA" id="ARBA00022927"/>
    </source>
</evidence>
<reference evidence="6 7" key="1">
    <citation type="journal article" date="2021" name="Elife">
        <title>Chloroplast acquisition without the gene transfer in kleptoplastic sea slugs, Plakobranchus ocellatus.</title>
        <authorList>
            <person name="Maeda T."/>
            <person name="Takahashi S."/>
            <person name="Yoshida T."/>
            <person name="Shimamura S."/>
            <person name="Takaki Y."/>
            <person name="Nagai Y."/>
            <person name="Toyoda A."/>
            <person name="Suzuki Y."/>
            <person name="Arimoto A."/>
            <person name="Ishii H."/>
            <person name="Satoh N."/>
            <person name="Nishiyama T."/>
            <person name="Hasebe M."/>
            <person name="Maruyama T."/>
            <person name="Minagawa J."/>
            <person name="Obokata J."/>
            <person name="Shigenobu S."/>
        </authorList>
    </citation>
    <scope>NUCLEOTIDE SEQUENCE [LARGE SCALE GENOMIC DNA]</scope>
</reference>
<dbReference type="GO" id="GO:0032456">
    <property type="term" value="P:endocytic recycling"/>
    <property type="evidence" value="ECO:0007669"/>
    <property type="project" value="InterPro"/>
</dbReference>
<protein>
    <submittedName>
        <fullName evidence="6">Upf0505 protein c16orf62-like protein</fullName>
    </submittedName>
</protein>
<dbReference type="AlphaFoldDB" id="A0AAV4CAD4"/>
<accession>A0AAV4CAD4</accession>
<dbReference type="GO" id="GO:0005768">
    <property type="term" value="C:endosome"/>
    <property type="evidence" value="ECO:0007669"/>
    <property type="project" value="UniProtKB-SubCell"/>
</dbReference>
<dbReference type="InterPro" id="IPR029705">
    <property type="entry name" value="VPS35L"/>
</dbReference>
<keyword evidence="3" id="KW-0813">Transport</keyword>
<comment type="caution">
    <text evidence="6">The sequence shown here is derived from an EMBL/GenBank/DDBJ whole genome shotgun (WGS) entry which is preliminary data.</text>
</comment>
<evidence type="ECO:0000256" key="4">
    <source>
        <dbReference type="ARBA" id="ARBA00022753"/>
    </source>
</evidence>
<dbReference type="GO" id="GO:0015031">
    <property type="term" value="P:protein transport"/>
    <property type="evidence" value="ECO:0007669"/>
    <property type="project" value="UniProtKB-KW"/>
</dbReference>
<keyword evidence="4" id="KW-0967">Endosome</keyword>
<gene>
    <name evidence="6" type="ORF">PoB_005516000</name>
</gene>
<dbReference type="PANTHER" id="PTHR13673">
    <property type="entry name" value="ESOPHAGEAL CANCER ASSOCIATED PROTEIN"/>
    <property type="match status" value="1"/>
</dbReference>
<evidence type="ECO:0000313" key="6">
    <source>
        <dbReference type="EMBL" id="GFO28655.1"/>
    </source>
</evidence>
<dbReference type="EMBL" id="BLXT01006069">
    <property type="protein sequence ID" value="GFO28655.1"/>
    <property type="molecule type" value="Genomic_DNA"/>
</dbReference>